<evidence type="ECO:0000256" key="3">
    <source>
        <dbReference type="PROSITE-ProRule" id="PRU00191"/>
    </source>
</evidence>
<dbReference type="InterPro" id="IPR043539">
    <property type="entry name" value="Grb2-like"/>
</dbReference>
<dbReference type="PROSITE" id="PS50002">
    <property type="entry name" value="SH3"/>
    <property type="match status" value="1"/>
</dbReference>
<dbReference type="Pfam" id="PF14604">
    <property type="entry name" value="SH3_9"/>
    <property type="match status" value="1"/>
</dbReference>
<evidence type="ECO:0000313" key="7">
    <source>
        <dbReference type="Proteomes" id="UP000887574"/>
    </source>
</evidence>
<keyword evidence="2 3" id="KW-0727">SH2 domain</keyword>
<keyword evidence="1 4" id="KW-0728">SH3 domain</keyword>
<dbReference type="SUPFAM" id="SSF50044">
    <property type="entry name" value="SH3-domain"/>
    <property type="match status" value="1"/>
</dbReference>
<protein>
    <submittedName>
        <fullName evidence="8">Uncharacterized protein</fullName>
    </submittedName>
</protein>
<evidence type="ECO:0000259" key="5">
    <source>
        <dbReference type="PROSITE" id="PS50001"/>
    </source>
</evidence>
<dbReference type="SMART" id="SM00326">
    <property type="entry name" value="SH3"/>
    <property type="match status" value="1"/>
</dbReference>
<dbReference type="AlphaFoldDB" id="A0A915DEV6"/>
<evidence type="ECO:0000259" key="6">
    <source>
        <dbReference type="PROSITE" id="PS50002"/>
    </source>
</evidence>
<evidence type="ECO:0000256" key="1">
    <source>
        <dbReference type="ARBA" id="ARBA00022443"/>
    </source>
</evidence>
<dbReference type="SUPFAM" id="SSF55550">
    <property type="entry name" value="SH2 domain"/>
    <property type="match status" value="1"/>
</dbReference>
<dbReference type="PANTHER" id="PTHR46037">
    <property type="entry name" value="PROTEIN ENHANCER OF SEVENLESS 2B"/>
    <property type="match status" value="1"/>
</dbReference>
<dbReference type="Gene3D" id="2.30.30.40">
    <property type="entry name" value="SH3 Domains"/>
    <property type="match status" value="1"/>
</dbReference>
<dbReference type="Proteomes" id="UP000887574">
    <property type="component" value="Unplaced"/>
</dbReference>
<feature type="domain" description="SH3" evidence="6">
    <location>
        <begin position="95"/>
        <end position="155"/>
    </location>
</feature>
<keyword evidence="7" id="KW-1185">Reference proteome</keyword>
<organism evidence="7 8">
    <name type="scientific">Ditylenchus dipsaci</name>
    <dbReference type="NCBI Taxonomy" id="166011"/>
    <lineage>
        <taxon>Eukaryota</taxon>
        <taxon>Metazoa</taxon>
        <taxon>Ecdysozoa</taxon>
        <taxon>Nematoda</taxon>
        <taxon>Chromadorea</taxon>
        <taxon>Rhabditida</taxon>
        <taxon>Tylenchina</taxon>
        <taxon>Tylenchomorpha</taxon>
        <taxon>Sphaerularioidea</taxon>
        <taxon>Anguinidae</taxon>
        <taxon>Anguininae</taxon>
        <taxon>Ditylenchus</taxon>
    </lineage>
</organism>
<dbReference type="InterPro" id="IPR000980">
    <property type="entry name" value="SH2"/>
</dbReference>
<dbReference type="InterPro" id="IPR036028">
    <property type="entry name" value="SH3-like_dom_sf"/>
</dbReference>
<name>A0A915DEV6_9BILA</name>
<sequence length="271" mass="30340">MGQCFSRSSGHANEHSEEPFKAIDFGNPEFMAAGSRGVNNSSYRADSLQLGKGSIGGFSHSNNLGEGHAILGRQQMGYQEEFGSTPRSADGHKDASKEKVIALYQYESRSEGDLSFQKGDVMYLMDKSNVDWWYVKNQKGAAGYVPRNFVALQKAPESEEWFAGRIPRGRAERLVASNNLPSGTFLIRERECDQLEYALTIRDAGHVDSGRGSFVKHYKIKQLDNEEGFYITTRMTFATLKDLVAYYSERSDGLCCQLTFPAREQLPQDLI</sequence>
<dbReference type="CDD" id="cd11845">
    <property type="entry name" value="SH3_Src_like"/>
    <property type="match status" value="1"/>
</dbReference>
<evidence type="ECO:0000256" key="4">
    <source>
        <dbReference type="PROSITE-ProRule" id="PRU00192"/>
    </source>
</evidence>
<reference evidence="8" key="1">
    <citation type="submission" date="2022-11" db="UniProtKB">
        <authorList>
            <consortium name="WormBaseParasite"/>
        </authorList>
    </citation>
    <scope>IDENTIFICATION</scope>
</reference>
<dbReference type="Pfam" id="PF00017">
    <property type="entry name" value="SH2"/>
    <property type="match status" value="1"/>
</dbReference>
<evidence type="ECO:0000313" key="8">
    <source>
        <dbReference type="WBParaSite" id="jg19130"/>
    </source>
</evidence>
<dbReference type="SMART" id="SM00252">
    <property type="entry name" value="SH2"/>
    <property type="match status" value="1"/>
</dbReference>
<dbReference type="PRINTS" id="PR00452">
    <property type="entry name" value="SH3DOMAIN"/>
</dbReference>
<dbReference type="Gene3D" id="3.30.505.10">
    <property type="entry name" value="SH2 domain"/>
    <property type="match status" value="1"/>
</dbReference>
<proteinExistence type="predicted"/>
<dbReference type="PRINTS" id="PR01887">
    <property type="entry name" value="SPECTRNALPHA"/>
</dbReference>
<dbReference type="WBParaSite" id="jg19130">
    <property type="protein sequence ID" value="jg19130"/>
    <property type="gene ID" value="jg19130"/>
</dbReference>
<accession>A0A915DEV6</accession>
<dbReference type="PRINTS" id="PR00401">
    <property type="entry name" value="SH2DOMAIN"/>
</dbReference>
<dbReference type="InterPro" id="IPR036860">
    <property type="entry name" value="SH2_dom_sf"/>
</dbReference>
<dbReference type="PROSITE" id="PS50001">
    <property type="entry name" value="SH2"/>
    <property type="match status" value="1"/>
</dbReference>
<feature type="domain" description="SH2" evidence="5">
    <location>
        <begin position="161"/>
        <end position="262"/>
    </location>
</feature>
<evidence type="ECO:0000256" key="2">
    <source>
        <dbReference type="ARBA" id="ARBA00022999"/>
    </source>
</evidence>
<dbReference type="InterPro" id="IPR001452">
    <property type="entry name" value="SH3_domain"/>
</dbReference>